<dbReference type="InterPro" id="IPR056291">
    <property type="entry name" value="MORN_DRC7"/>
</dbReference>
<evidence type="ECO:0000256" key="6">
    <source>
        <dbReference type="ARBA" id="ARBA00023069"/>
    </source>
</evidence>
<protein>
    <recommendedName>
        <fullName evidence="10">Dynein regulatory complex subunit 7 MORN domain-containing protein</fullName>
    </recommendedName>
</protein>
<comment type="similarity">
    <text evidence="3">Belongs to the DRC7 family.</text>
</comment>
<dbReference type="AlphaFoldDB" id="A0AAG5CZ07"/>
<accession>A0AAG5CZ07</accession>
<dbReference type="GO" id="GO:0005930">
    <property type="term" value="C:axoneme"/>
    <property type="evidence" value="ECO:0007669"/>
    <property type="project" value="UniProtKB-SubCell"/>
</dbReference>
<evidence type="ECO:0000256" key="5">
    <source>
        <dbReference type="ARBA" id="ARBA00023054"/>
    </source>
</evidence>
<dbReference type="PANTHER" id="PTHR35249">
    <property type="entry name" value="DYNEIN REGULATORY COMPLEX SUBUNIT 7"/>
    <property type="match status" value="1"/>
</dbReference>
<evidence type="ECO:0000256" key="3">
    <source>
        <dbReference type="ARBA" id="ARBA00010738"/>
    </source>
</evidence>
<feature type="domain" description="Dynein regulatory complex subunit 7 MORN" evidence="10">
    <location>
        <begin position="477"/>
        <end position="747"/>
    </location>
</feature>
<name>A0AAG5CZ07_ANOAO</name>
<reference evidence="11" key="1">
    <citation type="submission" date="2024-04" db="UniProtKB">
        <authorList>
            <consortium name="EnsemblMetazoa"/>
        </authorList>
    </citation>
    <scope>IDENTIFICATION</scope>
    <source>
        <strain evidence="11">EBRO</strain>
    </source>
</reference>
<keyword evidence="4" id="KW-0282">Flagellum</keyword>
<dbReference type="InterPro" id="IPR033551">
    <property type="entry name" value="DRC7/lobo"/>
</dbReference>
<evidence type="ECO:0000256" key="1">
    <source>
        <dbReference type="ARBA" id="ARBA00004230"/>
    </source>
</evidence>
<proteinExistence type="inferred from homology"/>
<feature type="region of interest" description="Disordered" evidence="9">
    <location>
        <begin position="77"/>
        <end position="96"/>
    </location>
</feature>
<dbReference type="InterPro" id="IPR038765">
    <property type="entry name" value="Papain-like_cys_pep_sf"/>
</dbReference>
<evidence type="ECO:0000256" key="2">
    <source>
        <dbReference type="ARBA" id="ARBA00004430"/>
    </source>
</evidence>
<evidence type="ECO:0000256" key="8">
    <source>
        <dbReference type="SAM" id="Coils"/>
    </source>
</evidence>
<dbReference type="Pfam" id="PF24667">
    <property type="entry name" value="MORN_DRC7"/>
    <property type="match status" value="1"/>
</dbReference>
<feature type="region of interest" description="Disordered" evidence="9">
    <location>
        <begin position="25"/>
        <end position="50"/>
    </location>
</feature>
<keyword evidence="6" id="KW-0969">Cilium</keyword>
<keyword evidence="5 8" id="KW-0175">Coiled coil</keyword>
<organism evidence="11 12">
    <name type="scientific">Anopheles atroparvus</name>
    <name type="common">European mosquito</name>
    <dbReference type="NCBI Taxonomy" id="41427"/>
    <lineage>
        <taxon>Eukaryota</taxon>
        <taxon>Metazoa</taxon>
        <taxon>Ecdysozoa</taxon>
        <taxon>Arthropoda</taxon>
        <taxon>Hexapoda</taxon>
        <taxon>Insecta</taxon>
        <taxon>Pterygota</taxon>
        <taxon>Neoptera</taxon>
        <taxon>Endopterygota</taxon>
        <taxon>Diptera</taxon>
        <taxon>Nematocera</taxon>
        <taxon>Culicoidea</taxon>
        <taxon>Culicidae</taxon>
        <taxon>Anophelinae</taxon>
        <taxon>Anopheles</taxon>
    </lineage>
</organism>
<evidence type="ECO:0000256" key="4">
    <source>
        <dbReference type="ARBA" id="ARBA00022846"/>
    </source>
</evidence>
<dbReference type="PANTHER" id="PTHR35249:SF2">
    <property type="entry name" value="DYNEIN REGULATORY COMPLEX SUBUNIT 7"/>
    <property type="match status" value="1"/>
</dbReference>
<keyword evidence="7" id="KW-0966">Cell projection</keyword>
<evidence type="ECO:0000256" key="7">
    <source>
        <dbReference type="ARBA" id="ARBA00023273"/>
    </source>
</evidence>
<keyword evidence="12" id="KW-1185">Reference proteome</keyword>
<evidence type="ECO:0000256" key="9">
    <source>
        <dbReference type="SAM" id="MobiDB-lite"/>
    </source>
</evidence>
<feature type="region of interest" description="Disordered" evidence="9">
    <location>
        <begin position="251"/>
        <end position="274"/>
    </location>
</feature>
<evidence type="ECO:0000313" key="12">
    <source>
        <dbReference type="Proteomes" id="UP000075880"/>
    </source>
</evidence>
<dbReference type="EnsemblMetazoa" id="ENSAATROPT003991">
    <property type="protein sequence ID" value="ENSAATROPP003829"/>
    <property type="gene ID" value="ENSAATROPG003161"/>
</dbReference>
<dbReference type="GO" id="GO:0030317">
    <property type="term" value="P:flagellated sperm motility"/>
    <property type="evidence" value="ECO:0007669"/>
    <property type="project" value="TreeGrafter"/>
</dbReference>
<sequence>MASSRDSSISANVADILIKKLRDKRAQARELRIPPPTPTREPTVRQSPEFNVDSLPSAETLDGVKRKLGIIDTCFPSYQPPPPVTPTPATDGDAEPVAEESYPETYRTLASKEKLVLLFAENFRRQYREKFSHRKPLVLALPNECGVQKFVSTTLRPSVLLFPDLIGSWEEIAAFVADYIVYEPLDNQVNMPTRLVSPDAVLKRRRANSFELATLLCSFLLGNGFAALVVSGYATREVANNDQRRVTCPFVPEDEEESGEEEKPTPPNKYQLRQHPDLRSQYLLTIEEEKVAKIHADEINRAAAAREELERQEQPPHDPKRGHRVHAWVAILHNAPWCYKPGYRESTLDPISGEKVLPPPSAFFLEPSTGFRHEPSSPDYLAIESVWNQHNYYVNKQDPATGLVAMRWDLACGADWEHFLPGEPYELREDCVIPEDQDPLTTDEEIEKEKHLDMPTSWVRPLNVSRPDFERRFPEDGAKVIYFKRTIYERFAPYRNLIGLVRRLTTYETLDYQEPISRWEWYANRDDLLHQVRIDYRTDATEERFDKGRPDCLRSLRHRAAPSDEYELKFFHQYRFDALRTLIYHATYIKEHYDRRDDLLHYREFKNIPKDPVTKEASKLTHIMEKFHHNPAKVPVKDIAIRNCFVQDNKITLQFHYGEDCITASTREFIKPPKSEMGEEVPYDPNCTSGYVSNPWDPQPTQLDLFLLLKEQLKAEEQSSRAFCRRVVEIDTMLSERRKQTDSPRLTSSLYDPLRNEEARQLRLAKYEAAKAREEQLKQQQADFLAPYFLRLGDTKKRPPKRTQVIQLYRDCTADLRKFYQRLEEELRNRCDDLITEEQSLKRFLSRFQQHFEDAEYERFIAEGETLERNKHILQMRLENLQDEYRRKADHLKQALREDERLKPFFSAELESLCERSDCGGD</sequence>
<dbReference type="SUPFAM" id="SSF54001">
    <property type="entry name" value="Cysteine proteinases"/>
    <property type="match status" value="1"/>
</dbReference>
<feature type="coiled-coil region" evidence="8">
    <location>
        <begin position="864"/>
        <end position="902"/>
    </location>
</feature>
<dbReference type="GO" id="GO:0031514">
    <property type="term" value="C:motile cilium"/>
    <property type="evidence" value="ECO:0007669"/>
    <property type="project" value="UniProtKB-SubCell"/>
</dbReference>
<comment type="subcellular location">
    <subcellularLocation>
        <location evidence="1">Cell projection</location>
        <location evidence="1">Cilium</location>
        <location evidence="1">Flagellum</location>
    </subcellularLocation>
    <subcellularLocation>
        <location evidence="2">Cytoplasm</location>
        <location evidence="2">Cytoskeleton</location>
        <location evidence="2">Cilium axoneme</location>
    </subcellularLocation>
</comment>
<evidence type="ECO:0000313" key="11">
    <source>
        <dbReference type="EnsemblMetazoa" id="ENSAATROPP003829"/>
    </source>
</evidence>
<evidence type="ECO:0000259" key="10">
    <source>
        <dbReference type="Pfam" id="PF24667"/>
    </source>
</evidence>
<dbReference type="Proteomes" id="UP000075880">
    <property type="component" value="Unassembled WGS sequence"/>
</dbReference>